<dbReference type="GO" id="GO:0003677">
    <property type="term" value="F:DNA binding"/>
    <property type="evidence" value="ECO:0007669"/>
    <property type="project" value="UniProtKB-KW"/>
</dbReference>
<dbReference type="EMBL" id="FNUC01000004">
    <property type="protein sequence ID" value="SEF16221.1"/>
    <property type="molecule type" value="Genomic_DNA"/>
</dbReference>
<accession>A0A1H5PSR3</accession>
<dbReference type="SUPFAM" id="SSF46785">
    <property type="entry name" value="Winged helix' DNA-binding domain"/>
    <property type="match status" value="1"/>
</dbReference>
<proteinExistence type="predicted"/>
<evidence type="ECO:0000313" key="2">
    <source>
        <dbReference type="EMBL" id="SEF16221.1"/>
    </source>
</evidence>
<dbReference type="Proteomes" id="UP000181980">
    <property type="component" value="Unassembled WGS sequence"/>
</dbReference>
<name>A0A1H5PSR3_9ACTN</name>
<dbReference type="OrthoDB" id="162531at2"/>
<dbReference type="InterPro" id="IPR036388">
    <property type="entry name" value="WH-like_DNA-bd_sf"/>
</dbReference>
<dbReference type="SMART" id="SM00347">
    <property type="entry name" value="HTH_MARR"/>
    <property type="match status" value="1"/>
</dbReference>
<protein>
    <submittedName>
        <fullName evidence="2">DNA-binding transcriptional regulator, MarR family</fullName>
    </submittedName>
</protein>
<dbReference type="InterPro" id="IPR039422">
    <property type="entry name" value="MarR/SlyA-like"/>
</dbReference>
<dbReference type="GO" id="GO:0003700">
    <property type="term" value="F:DNA-binding transcription factor activity"/>
    <property type="evidence" value="ECO:0007669"/>
    <property type="project" value="InterPro"/>
</dbReference>
<dbReference type="PROSITE" id="PS50995">
    <property type="entry name" value="HTH_MARR_2"/>
    <property type="match status" value="1"/>
</dbReference>
<dbReference type="InterPro" id="IPR036390">
    <property type="entry name" value="WH_DNA-bd_sf"/>
</dbReference>
<dbReference type="STRING" id="561176.SAMN04488561_5288"/>
<dbReference type="GO" id="GO:0006950">
    <property type="term" value="P:response to stress"/>
    <property type="evidence" value="ECO:0007669"/>
    <property type="project" value="TreeGrafter"/>
</dbReference>
<evidence type="ECO:0000313" key="3">
    <source>
        <dbReference type="Proteomes" id="UP000181980"/>
    </source>
</evidence>
<dbReference type="InterPro" id="IPR000835">
    <property type="entry name" value="HTH_MarR-typ"/>
</dbReference>
<keyword evidence="3" id="KW-1185">Reference proteome</keyword>
<dbReference type="Pfam" id="PF12802">
    <property type="entry name" value="MarR_2"/>
    <property type="match status" value="1"/>
</dbReference>
<keyword evidence="2" id="KW-0238">DNA-binding</keyword>
<dbReference type="Gene3D" id="1.10.10.10">
    <property type="entry name" value="Winged helix-like DNA-binding domain superfamily/Winged helix DNA-binding domain"/>
    <property type="match status" value="1"/>
</dbReference>
<organism evidence="2 3">
    <name type="scientific">Jiangella alba</name>
    <dbReference type="NCBI Taxonomy" id="561176"/>
    <lineage>
        <taxon>Bacteria</taxon>
        <taxon>Bacillati</taxon>
        <taxon>Actinomycetota</taxon>
        <taxon>Actinomycetes</taxon>
        <taxon>Jiangellales</taxon>
        <taxon>Jiangellaceae</taxon>
        <taxon>Jiangella</taxon>
    </lineage>
</organism>
<dbReference type="PANTHER" id="PTHR33164:SF106">
    <property type="entry name" value="TRANSCRIPTIONAL REGULATORY PROTEIN"/>
    <property type="match status" value="1"/>
</dbReference>
<evidence type="ECO:0000259" key="1">
    <source>
        <dbReference type="PROSITE" id="PS50995"/>
    </source>
</evidence>
<dbReference type="PANTHER" id="PTHR33164">
    <property type="entry name" value="TRANSCRIPTIONAL REGULATOR, MARR FAMILY"/>
    <property type="match status" value="1"/>
</dbReference>
<reference evidence="3" key="1">
    <citation type="submission" date="2016-10" db="EMBL/GenBank/DDBJ databases">
        <authorList>
            <person name="Varghese N."/>
            <person name="Submissions S."/>
        </authorList>
    </citation>
    <scope>NUCLEOTIDE SEQUENCE [LARGE SCALE GENOMIC DNA]</scope>
    <source>
        <strain evidence="3">DSM 45237</strain>
    </source>
</reference>
<feature type="domain" description="HTH marR-type" evidence="1">
    <location>
        <begin position="16"/>
        <end position="152"/>
    </location>
</feature>
<sequence length="166" mass="17801">MATQLPGEAGPRDARTDAVIRQLQQLGAEMADLARRFGAAHDIDHSAARALLVLVAAAREGRDVTAGAIGRELGLSSASVTALIDRLVASGHLRREADPRDRRRVLVRLEPSAAALGPAYFGPLAVDMADRLEEFDAHDVEVVQRFLTTALEALVAHREREAGPRG</sequence>
<dbReference type="AlphaFoldDB" id="A0A1H5PSR3"/>
<dbReference type="RefSeq" id="WP_069108933.1">
    <property type="nucleotide sequence ID" value="NZ_FNUC01000004.1"/>
</dbReference>
<gene>
    <name evidence="2" type="ORF">SAMN04488561_5288</name>
</gene>